<feature type="region of interest" description="Disordered" evidence="1">
    <location>
        <begin position="1"/>
        <end position="33"/>
    </location>
</feature>
<gene>
    <name evidence="2" type="ORF">B0H17DRAFT_1127231</name>
</gene>
<feature type="compositionally biased region" description="Basic and acidic residues" evidence="1">
    <location>
        <begin position="14"/>
        <end position="33"/>
    </location>
</feature>
<feature type="compositionally biased region" description="Basic residues" evidence="1">
    <location>
        <begin position="214"/>
        <end position="223"/>
    </location>
</feature>
<protein>
    <submittedName>
        <fullName evidence="2">Uncharacterized protein</fullName>
    </submittedName>
</protein>
<evidence type="ECO:0000313" key="3">
    <source>
        <dbReference type="Proteomes" id="UP001221757"/>
    </source>
</evidence>
<reference evidence="2" key="1">
    <citation type="submission" date="2023-03" db="EMBL/GenBank/DDBJ databases">
        <title>Massive genome expansion in bonnet fungi (Mycena s.s.) driven by repeated elements and novel gene families across ecological guilds.</title>
        <authorList>
            <consortium name="Lawrence Berkeley National Laboratory"/>
            <person name="Harder C.B."/>
            <person name="Miyauchi S."/>
            <person name="Viragh M."/>
            <person name="Kuo A."/>
            <person name="Thoen E."/>
            <person name="Andreopoulos B."/>
            <person name="Lu D."/>
            <person name="Skrede I."/>
            <person name="Drula E."/>
            <person name="Henrissat B."/>
            <person name="Morin E."/>
            <person name="Kohler A."/>
            <person name="Barry K."/>
            <person name="LaButti K."/>
            <person name="Morin E."/>
            <person name="Salamov A."/>
            <person name="Lipzen A."/>
            <person name="Mereny Z."/>
            <person name="Hegedus B."/>
            <person name="Baldrian P."/>
            <person name="Stursova M."/>
            <person name="Weitz H."/>
            <person name="Taylor A."/>
            <person name="Grigoriev I.V."/>
            <person name="Nagy L.G."/>
            <person name="Martin F."/>
            <person name="Kauserud H."/>
        </authorList>
    </citation>
    <scope>NUCLEOTIDE SEQUENCE</scope>
    <source>
        <strain evidence="2">CBHHK067</strain>
    </source>
</reference>
<comment type="caution">
    <text evidence="2">The sequence shown here is derived from an EMBL/GenBank/DDBJ whole genome shotgun (WGS) entry which is preliminary data.</text>
</comment>
<dbReference type="AlphaFoldDB" id="A0AAD7E284"/>
<sequence>MVVTPKSNVVVAADGDRGEKLHEESKSAGASGREDFERKLSKYTLGGQLTALTACRKVPAPTHTDGAWARLCVVVRRHAIVSLGVGRTARGFARAEGHHTAKQNCALDTSPARAWVRAVSAAFARLKPAEGKYGGRRKERVGWCCHRTTSRTGTTARGFAGVPARAACGGARVEGMSGALLAREFGYGGPESSRMQRKGRVSKGKAEVAQLSVSRRRRGKKGHAGGPQVAGAERHLGAFGLRRSSGRVEAQRGGCGSLGQIRCSPRKKEAHQIWGRGARAIERARTRRTGARRAASGRRWRAWRANFSRLGGGERENETDPAMFAGAWARHVIRGLF</sequence>
<evidence type="ECO:0000256" key="1">
    <source>
        <dbReference type="SAM" id="MobiDB-lite"/>
    </source>
</evidence>
<dbReference type="Proteomes" id="UP001221757">
    <property type="component" value="Unassembled WGS sequence"/>
</dbReference>
<dbReference type="EMBL" id="JARKIE010000012">
    <property type="protein sequence ID" value="KAJ7703615.1"/>
    <property type="molecule type" value="Genomic_DNA"/>
</dbReference>
<name>A0AAD7E284_MYCRO</name>
<evidence type="ECO:0000313" key="2">
    <source>
        <dbReference type="EMBL" id="KAJ7703615.1"/>
    </source>
</evidence>
<keyword evidence="3" id="KW-1185">Reference proteome</keyword>
<feature type="region of interest" description="Disordered" evidence="1">
    <location>
        <begin position="213"/>
        <end position="232"/>
    </location>
</feature>
<accession>A0AAD7E284</accession>
<proteinExistence type="predicted"/>
<organism evidence="2 3">
    <name type="scientific">Mycena rosella</name>
    <name type="common">Pink bonnet</name>
    <name type="synonym">Agaricus rosellus</name>
    <dbReference type="NCBI Taxonomy" id="1033263"/>
    <lineage>
        <taxon>Eukaryota</taxon>
        <taxon>Fungi</taxon>
        <taxon>Dikarya</taxon>
        <taxon>Basidiomycota</taxon>
        <taxon>Agaricomycotina</taxon>
        <taxon>Agaricomycetes</taxon>
        <taxon>Agaricomycetidae</taxon>
        <taxon>Agaricales</taxon>
        <taxon>Marasmiineae</taxon>
        <taxon>Mycenaceae</taxon>
        <taxon>Mycena</taxon>
    </lineage>
</organism>